<sequence length="480" mass="53851">MLSTSTKLNPAYRTIGVPEIDSNPLIAHLKLPPDTGDDAFLALGMQPQFDASERKLPTAIRRLRVNRLRRFFIPTLPVHRRALIEICSQVFDGYMARNPMTAEGQSILYGGSVNLTYRPTISLVAGLSGMGKSTLVDRILGYLGEQVQCHSGFHGKEFSETQVLWLRRNVPEHCSVGTLCSTFGDYTDRVLRMSLYGGIFDKLKRGGRDAYLAEIRKIITTHHVGLLVLDEFQNLSLMGVGAKKIIALLVNLRDELGLPIVVVGTYKALRLLEGDLSIARRLVEGGYFDLERPTTSDDSNWQELCEITWQYQWIREPIEYSSDIGDALFEVSQGITGIMLNVFVASQLAAMEDGGHERVDADLIRHVFKERMKPLHQAVRILKSGDPRLLDKFDDIYNNLYPTQSRNDNSSDPNVESDSTKIQVRDDAIADLNPSVEQPIKVRRKNTKHPKTSPALSEDQIKKLVTSDSMLDLISILDNL</sequence>
<dbReference type="InterPro" id="IPR027417">
    <property type="entry name" value="P-loop_NTPase"/>
</dbReference>
<proteinExistence type="predicted"/>
<accession>A0A127QDU0</accession>
<dbReference type="Gene3D" id="3.40.50.300">
    <property type="entry name" value="P-loop containing nucleotide triphosphate hydrolases"/>
    <property type="match status" value="1"/>
</dbReference>
<dbReference type="EMBL" id="CP013235">
    <property type="protein sequence ID" value="AMP08233.1"/>
    <property type="molecule type" value="Genomic_DNA"/>
</dbReference>
<feature type="region of interest" description="Disordered" evidence="1">
    <location>
        <begin position="435"/>
        <end position="457"/>
    </location>
</feature>
<dbReference type="InterPro" id="IPR049945">
    <property type="entry name" value="AAA_22"/>
</dbReference>
<feature type="compositionally biased region" description="Basic residues" evidence="1">
    <location>
        <begin position="441"/>
        <end position="451"/>
    </location>
</feature>
<organism evidence="3 4">
    <name type="scientific">Collimonas arenae</name>
    <dbReference type="NCBI Taxonomy" id="279058"/>
    <lineage>
        <taxon>Bacteria</taxon>
        <taxon>Pseudomonadati</taxon>
        <taxon>Pseudomonadota</taxon>
        <taxon>Betaproteobacteria</taxon>
        <taxon>Burkholderiales</taxon>
        <taxon>Oxalobacteraceae</taxon>
        <taxon>Collimonas</taxon>
    </lineage>
</organism>
<reference evidence="3 4" key="1">
    <citation type="submission" date="2015-11" db="EMBL/GenBank/DDBJ databases">
        <title>Exploring the genomic traits of fungus-feeding bacterial genus Collimonas.</title>
        <authorList>
            <person name="Song C."/>
            <person name="Schmidt R."/>
            <person name="de Jager V."/>
            <person name="Krzyzanowska D."/>
            <person name="Jongedijk E."/>
            <person name="Cankar K."/>
            <person name="Beekwilder J."/>
            <person name="van Veen A."/>
            <person name="de Boer W."/>
            <person name="van Veen J.A."/>
            <person name="Garbeva P."/>
        </authorList>
    </citation>
    <scope>NUCLEOTIDE SEQUENCE [LARGE SCALE GENOMIC DNA]</scope>
    <source>
        <strain evidence="3 4">Ter282</strain>
    </source>
</reference>
<keyword evidence="4" id="KW-1185">Reference proteome</keyword>
<dbReference type="AlphaFoldDB" id="A0A127QDU0"/>
<dbReference type="RefSeq" id="WP_061536911.1">
    <property type="nucleotide sequence ID" value="NZ_CP013235.1"/>
</dbReference>
<dbReference type="Proteomes" id="UP000071778">
    <property type="component" value="Chromosome"/>
</dbReference>
<gene>
    <name evidence="3" type="ORF">CAter282_0417</name>
</gene>
<protein>
    <submittedName>
        <fullName evidence="3">AAA domain protein</fullName>
    </submittedName>
</protein>
<dbReference type="SUPFAM" id="SSF52540">
    <property type="entry name" value="P-loop containing nucleoside triphosphate hydrolases"/>
    <property type="match status" value="1"/>
</dbReference>
<dbReference type="Pfam" id="PF13401">
    <property type="entry name" value="AAA_22"/>
    <property type="match status" value="1"/>
</dbReference>
<evidence type="ECO:0000313" key="3">
    <source>
        <dbReference type="EMBL" id="AMP08233.1"/>
    </source>
</evidence>
<evidence type="ECO:0000259" key="2">
    <source>
        <dbReference type="Pfam" id="PF13401"/>
    </source>
</evidence>
<feature type="domain" description="ORC1/DEAH AAA+ ATPase" evidence="2">
    <location>
        <begin position="119"/>
        <end position="272"/>
    </location>
</feature>
<dbReference type="GO" id="GO:0016887">
    <property type="term" value="F:ATP hydrolysis activity"/>
    <property type="evidence" value="ECO:0007669"/>
    <property type="project" value="InterPro"/>
</dbReference>
<dbReference type="PATRIC" id="fig|279058.18.peg.419"/>
<evidence type="ECO:0000313" key="4">
    <source>
        <dbReference type="Proteomes" id="UP000071778"/>
    </source>
</evidence>
<name>A0A127QDU0_9BURK</name>
<evidence type="ECO:0000256" key="1">
    <source>
        <dbReference type="SAM" id="MobiDB-lite"/>
    </source>
</evidence>